<dbReference type="GeneID" id="8243118"/>
<reference evidence="2 3" key="1">
    <citation type="journal article" date="2009" name="Science">
        <title>Green evolution and dynamic adaptations revealed by genomes of the marine picoeukaryotes Micromonas.</title>
        <authorList>
            <person name="Worden A.Z."/>
            <person name="Lee J.H."/>
            <person name="Mock T."/>
            <person name="Rouze P."/>
            <person name="Simmons M.P."/>
            <person name="Aerts A.L."/>
            <person name="Allen A.E."/>
            <person name="Cuvelier M.L."/>
            <person name="Derelle E."/>
            <person name="Everett M.V."/>
            <person name="Foulon E."/>
            <person name="Grimwood J."/>
            <person name="Gundlach H."/>
            <person name="Henrissat B."/>
            <person name="Napoli C."/>
            <person name="McDonald S.M."/>
            <person name="Parker M.S."/>
            <person name="Rombauts S."/>
            <person name="Salamov A."/>
            <person name="Von Dassow P."/>
            <person name="Badger J.H."/>
            <person name="Coutinho P.M."/>
            <person name="Demir E."/>
            <person name="Dubchak I."/>
            <person name="Gentemann C."/>
            <person name="Eikrem W."/>
            <person name="Gready J.E."/>
            <person name="John U."/>
            <person name="Lanier W."/>
            <person name="Lindquist E.A."/>
            <person name="Lucas S."/>
            <person name="Mayer K.F."/>
            <person name="Moreau H."/>
            <person name="Not F."/>
            <person name="Otillar R."/>
            <person name="Panaud O."/>
            <person name="Pangilinan J."/>
            <person name="Paulsen I."/>
            <person name="Piegu B."/>
            <person name="Poliakov A."/>
            <person name="Robbens S."/>
            <person name="Schmutz J."/>
            <person name="Toulza E."/>
            <person name="Wyss T."/>
            <person name="Zelensky A."/>
            <person name="Zhou K."/>
            <person name="Armbrust E.V."/>
            <person name="Bhattacharya D."/>
            <person name="Goodenough U.W."/>
            <person name="Van de Peer Y."/>
            <person name="Grigoriev I.V."/>
        </authorList>
    </citation>
    <scope>NUCLEOTIDE SEQUENCE [LARGE SCALE GENOMIC DNA]</scope>
    <source>
        <strain evidence="3">RCC299 / NOUM17</strain>
    </source>
</reference>
<protein>
    <submittedName>
        <fullName evidence="2">Uncharacterized protein</fullName>
    </submittedName>
</protein>
<dbReference type="EMBL" id="CP001325">
    <property type="protein sequence ID" value="ACO63091.1"/>
    <property type="molecule type" value="Genomic_DNA"/>
</dbReference>
<sequence>MRVVALDKDSFKDYEKYQALPGTFLLYLAGSDVVCPYGSVIRFSQREEQARGNQLATPIIAIRGCTREKRGKKGRQGFRGGQNASARPQLDTVGARRRGIGI</sequence>
<dbReference type="InParanoid" id="C1E4C4"/>
<proteinExistence type="predicted"/>
<keyword evidence="3" id="KW-1185">Reference proteome</keyword>
<name>C1E4C4_MICCC</name>
<evidence type="ECO:0000313" key="2">
    <source>
        <dbReference type="EMBL" id="ACO63091.1"/>
    </source>
</evidence>
<evidence type="ECO:0000256" key="1">
    <source>
        <dbReference type="SAM" id="MobiDB-lite"/>
    </source>
</evidence>
<organism evidence="2 3">
    <name type="scientific">Micromonas commoda (strain RCC299 / NOUM17 / CCMP2709)</name>
    <name type="common">Picoplanktonic green alga</name>
    <dbReference type="NCBI Taxonomy" id="296587"/>
    <lineage>
        <taxon>Eukaryota</taxon>
        <taxon>Viridiplantae</taxon>
        <taxon>Chlorophyta</taxon>
        <taxon>Mamiellophyceae</taxon>
        <taxon>Mamiellales</taxon>
        <taxon>Mamiellaceae</taxon>
        <taxon>Micromonas</taxon>
    </lineage>
</organism>
<dbReference type="KEGG" id="mis:MICPUN_57987"/>
<dbReference type="Proteomes" id="UP000002009">
    <property type="component" value="Chromosome 4"/>
</dbReference>
<feature type="region of interest" description="Disordered" evidence="1">
    <location>
        <begin position="70"/>
        <end position="102"/>
    </location>
</feature>
<evidence type="ECO:0000313" key="3">
    <source>
        <dbReference type="Proteomes" id="UP000002009"/>
    </source>
</evidence>
<dbReference type="AlphaFoldDB" id="C1E4C4"/>
<gene>
    <name evidence="2" type="ORF">MICPUN_57987</name>
</gene>
<dbReference type="RefSeq" id="XP_002501833.1">
    <property type="nucleotide sequence ID" value="XM_002501787.1"/>
</dbReference>
<accession>C1E4C4</accession>